<reference evidence="2" key="2">
    <citation type="submission" date="2023-01" db="EMBL/GenBank/DDBJ databases">
        <authorList>
            <person name="Rosani U."/>
            <person name="Delmont T.O."/>
            <person name="Gaia M."/>
            <person name="Krupovic M."/>
        </authorList>
    </citation>
    <scope>NUCLEOTIDE SEQUENCE</scope>
    <source>
        <strain evidence="2">MalacoHV2/Med/2018 153</strain>
    </source>
</reference>
<organism evidence="2">
    <name type="scientific">Malaco herpesvirus 2</name>
    <dbReference type="NCBI Taxonomy" id="3031798"/>
    <lineage>
        <taxon>Viruses</taxon>
        <taxon>Duplodnaviria</taxon>
        <taxon>Heunggongvirae</taxon>
        <taxon>Peploviricota</taxon>
        <taxon>Herviviricetes</taxon>
        <taxon>Herpesvirales</taxon>
        <taxon>Malacoherpesviridae</taxon>
    </lineage>
</organism>
<protein>
    <submittedName>
        <fullName evidence="2">ORF39</fullName>
    </submittedName>
</protein>
<evidence type="ECO:0000313" key="2">
    <source>
        <dbReference type="EMBL" id="DBA11579.1"/>
    </source>
</evidence>
<reference evidence="2" key="1">
    <citation type="journal article" date="2023" name="Front. Mar. Sci.">
        <title>Tracing the invertebrate herpesviruses in the global sequence datasets.</title>
        <authorList>
            <person name="Rosani U."/>
            <person name="Gaia M."/>
            <person name="Delmont T.O."/>
            <person name="Krupovic M."/>
        </authorList>
    </citation>
    <scope>NUCLEOTIDE SEQUENCE</scope>
    <source>
        <strain evidence="2">MalacoHV2/Med/2018 153</strain>
    </source>
</reference>
<feature type="transmembrane region" description="Helical" evidence="1">
    <location>
        <begin position="36"/>
        <end position="55"/>
    </location>
</feature>
<name>A0AA48P7L2_9VIRU</name>
<proteinExistence type="predicted"/>
<evidence type="ECO:0000256" key="1">
    <source>
        <dbReference type="SAM" id="Phobius"/>
    </source>
</evidence>
<keyword evidence="1" id="KW-0812">Transmembrane</keyword>
<accession>A0AA48P7L2</accession>
<dbReference type="EMBL" id="BK063060">
    <property type="protein sequence ID" value="DBA11579.1"/>
    <property type="molecule type" value="Genomic_DNA"/>
</dbReference>
<keyword evidence="1" id="KW-1133">Transmembrane helix</keyword>
<sequence length="159" mass="17735">MFILSNSLWIAVFDRSVLLLSRTNGKLVYPEMSLTWLYFLYSFKLLSFISLVIYLKISCLIRTLRGVINSCVGLKTISIPLPVSYNVSSFVYSAQFPLSSEIGIILGIAPSFSNLTRLKCGPAISDKTLSSSGFVTDDTPRLISFSTLLIEIWNARLFS</sequence>
<keyword evidence="1" id="KW-0472">Membrane</keyword>